<dbReference type="FunFam" id="1.10.10.60:FF:000141">
    <property type="entry name" value="TetR family transcriptional regulator"/>
    <property type="match status" value="1"/>
</dbReference>
<keyword evidence="7" id="KW-1185">Reference proteome</keyword>
<dbReference type="Gene3D" id="1.10.10.60">
    <property type="entry name" value="Homeodomain-like"/>
    <property type="match status" value="1"/>
</dbReference>
<reference evidence="6 7" key="1">
    <citation type="submission" date="2017-09" db="EMBL/GenBank/DDBJ databases">
        <title>Comparative genomics of rhizobia isolated from Phaseolus vulgaris in China.</title>
        <authorList>
            <person name="Tong W."/>
        </authorList>
    </citation>
    <scope>NUCLEOTIDE SEQUENCE [LARGE SCALE GENOMIC DNA]</scope>
    <source>
        <strain evidence="6 7">L101</strain>
    </source>
</reference>
<evidence type="ECO:0000256" key="2">
    <source>
        <dbReference type="ARBA" id="ARBA00023125"/>
    </source>
</evidence>
<dbReference type="EMBL" id="NXDM01000010">
    <property type="protein sequence ID" value="PCK80812.1"/>
    <property type="molecule type" value="Genomic_DNA"/>
</dbReference>
<dbReference type="GO" id="GO:0003700">
    <property type="term" value="F:DNA-binding transcription factor activity"/>
    <property type="evidence" value="ECO:0007669"/>
    <property type="project" value="TreeGrafter"/>
</dbReference>
<keyword evidence="2 4" id="KW-0238">DNA-binding</keyword>
<evidence type="ECO:0000256" key="1">
    <source>
        <dbReference type="ARBA" id="ARBA00023015"/>
    </source>
</evidence>
<sequence>MSKTSRRLIFALMKDRMTPAVRMTGHSQRGQCAKRMSILDAAADVFCRQGFAAASIDEIAAVACVSRQTIYNHYREKETLFVAVVEDVMNRANAMLFSVLSAFPDDADNLEDDLTAFVVRLNKNCICNQDGKFLRKLVQTEGERYPHLFESWRQQGPGKLTTALSALLARLAQKGALVIDDFDVAARQFVALGNADLQMLTLFGGTPTDAELEKAARNAVRTFLRAYGRPAANKAGAQPQLAAVSG</sequence>
<organism evidence="6 7">
    <name type="scientific">Rhizobium sophoriradicis</name>
    <dbReference type="NCBI Taxonomy" id="1535245"/>
    <lineage>
        <taxon>Bacteria</taxon>
        <taxon>Pseudomonadati</taxon>
        <taxon>Pseudomonadota</taxon>
        <taxon>Alphaproteobacteria</taxon>
        <taxon>Hyphomicrobiales</taxon>
        <taxon>Rhizobiaceae</taxon>
        <taxon>Rhizobium/Agrobacterium group</taxon>
        <taxon>Rhizobium</taxon>
    </lineage>
</organism>
<dbReference type="InterPro" id="IPR009057">
    <property type="entry name" value="Homeodomain-like_sf"/>
</dbReference>
<dbReference type="PANTHER" id="PTHR30055:SF146">
    <property type="entry name" value="HTH-TYPE TRANSCRIPTIONAL DUAL REGULATOR CECR"/>
    <property type="match status" value="1"/>
</dbReference>
<dbReference type="PROSITE" id="PS50977">
    <property type="entry name" value="HTH_TETR_2"/>
    <property type="match status" value="1"/>
</dbReference>
<dbReference type="InterPro" id="IPR036271">
    <property type="entry name" value="Tet_transcr_reg_TetR-rel_C_sf"/>
</dbReference>
<dbReference type="InterPro" id="IPR050109">
    <property type="entry name" value="HTH-type_TetR-like_transc_reg"/>
</dbReference>
<dbReference type="Gene3D" id="1.10.357.10">
    <property type="entry name" value="Tetracycline Repressor, domain 2"/>
    <property type="match status" value="1"/>
</dbReference>
<dbReference type="AlphaFoldDB" id="A0A2A5KUV7"/>
<dbReference type="RefSeq" id="WP_040140829.1">
    <property type="nucleotide sequence ID" value="NZ_NXDM01000010.1"/>
</dbReference>
<dbReference type="GO" id="GO:0000976">
    <property type="term" value="F:transcription cis-regulatory region binding"/>
    <property type="evidence" value="ECO:0007669"/>
    <property type="project" value="TreeGrafter"/>
</dbReference>
<evidence type="ECO:0000313" key="7">
    <source>
        <dbReference type="Proteomes" id="UP000218807"/>
    </source>
</evidence>
<dbReference type="Pfam" id="PF14246">
    <property type="entry name" value="TetR_C_7"/>
    <property type="match status" value="1"/>
</dbReference>
<evidence type="ECO:0000256" key="3">
    <source>
        <dbReference type="ARBA" id="ARBA00023163"/>
    </source>
</evidence>
<evidence type="ECO:0000256" key="4">
    <source>
        <dbReference type="PROSITE-ProRule" id="PRU00335"/>
    </source>
</evidence>
<proteinExistence type="predicted"/>
<dbReference type="SUPFAM" id="SSF46689">
    <property type="entry name" value="Homeodomain-like"/>
    <property type="match status" value="1"/>
</dbReference>
<dbReference type="InterPro" id="IPR039536">
    <property type="entry name" value="TetR_C_Proteobacteria"/>
</dbReference>
<dbReference type="Pfam" id="PF00440">
    <property type="entry name" value="TetR_N"/>
    <property type="match status" value="1"/>
</dbReference>
<keyword evidence="1" id="KW-0805">Transcription regulation</keyword>
<feature type="domain" description="HTH tetR-type" evidence="5">
    <location>
        <begin position="32"/>
        <end position="92"/>
    </location>
</feature>
<feature type="DNA-binding region" description="H-T-H motif" evidence="4">
    <location>
        <begin position="55"/>
        <end position="74"/>
    </location>
</feature>
<protein>
    <submittedName>
        <fullName evidence="6">TetR/AcrR family transcriptional regulator</fullName>
    </submittedName>
</protein>
<evidence type="ECO:0000259" key="5">
    <source>
        <dbReference type="PROSITE" id="PS50977"/>
    </source>
</evidence>
<evidence type="ECO:0000313" key="6">
    <source>
        <dbReference type="EMBL" id="PCK80812.1"/>
    </source>
</evidence>
<gene>
    <name evidence="6" type="ORF">CPT34_11555</name>
</gene>
<dbReference type="PANTHER" id="PTHR30055">
    <property type="entry name" value="HTH-TYPE TRANSCRIPTIONAL REGULATOR RUTR"/>
    <property type="match status" value="1"/>
</dbReference>
<dbReference type="SUPFAM" id="SSF48498">
    <property type="entry name" value="Tetracyclin repressor-like, C-terminal domain"/>
    <property type="match status" value="1"/>
</dbReference>
<comment type="caution">
    <text evidence="6">The sequence shown here is derived from an EMBL/GenBank/DDBJ whole genome shotgun (WGS) entry which is preliminary data.</text>
</comment>
<name>A0A2A5KUV7_9HYPH</name>
<keyword evidence="3" id="KW-0804">Transcription</keyword>
<accession>A0A2A5KUV7</accession>
<dbReference type="InterPro" id="IPR001647">
    <property type="entry name" value="HTH_TetR"/>
</dbReference>
<dbReference type="Proteomes" id="UP000218807">
    <property type="component" value="Unassembled WGS sequence"/>
</dbReference>
<dbReference type="PRINTS" id="PR00455">
    <property type="entry name" value="HTHTETR"/>
</dbReference>